<dbReference type="AlphaFoldDB" id="A0A366HST9"/>
<feature type="compositionally biased region" description="Polar residues" evidence="1">
    <location>
        <begin position="381"/>
        <end position="397"/>
    </location>
</feature>
<feature type="compositionally biased region" description="Polar residues" evidence="1">
    <location>
        <begin position="487"/>
        <end position="506"/>
    </location>
</feature>
<feature type="region of interest" description="Disordered" evidence="1">
    <location>
        <begin position="301"/>
        <end position="397"/>
    </location>
</feature>
<dbReference type="RefSeq" id="WP_113958070.1">
    <property type="nucleotide sequence ID" value="NZ_QNRR01000002.1"/>
</dbReference>
<name>A0A366HST9_9BACT</name>
<keyword evidence="4" id="KW-1185">Reference proteome</keyword>
<dbReference type="OrthoDB" id="187216at2"/>
<evidence type="ECO:0000256" key="2">
    <source>
        <dbReference type="SAM" id="Phobius"/>
    </source>
</evidence>
<dbReference type="Proteomes" id="UP000253426">
    <property type="component" value="Unassembled WGS sequence"/>
</dbReference>
<gene>
    <name evidence="3" type="ORF">DES53_102957</name>
</gene>
<feature type="transmembrane region" description="Helical" evidence="2">
    <location>
        <begin position="54"/>
        <end position="74"/>
    </location>
</feature>
<keyword evidence="2" id="KW-1133">Transmembrane helix</keyword>
<evidence type="ECO:0000313" key="4">
    <source>
        <dbReference type="Proteomes" id="UP000253426"/>
    </source>
</evidence>
<accession>A0A366HST9</accession>
<feature type="transmembrane region" description="Helical" evidence="2">
    <location>
        <begin position="139"/>
        <end position="155"/>
    </location>
</feature>
<keyword evidence="2" id="KW-0472">Membrane</keyword>
<feature type="compositionally biased region" description="Low complexity" evidence="1">
    <location>
        <begin position="323"/>
        <end position="368"/>
    </location>
</feature>
<evidence type="ECO:0000256" key="1">
    <source>
        <dbReference type="SAM" id="MobiDB-lite"/>
    </source>
</evidence>
<protein>
    <submittedName>
        <fullName evidence="3">Uncharacterized protein</fullName>
    </submittedName>
</protein>
<proteinExistence type="predicted"/>
<feature type="transmembrane region" description="Helical" evidence="2">
    <location>
        <begin position="26"/>
        <end position="48"/>
    </location>
</feature>
<comment type="caution">
    <text evidence="3">The sequence shown here is derived from an EMBL/GenBank/DDBJ whole genome shotgun (WGS) entry which is preliminary data.</text>
</comment>
<dbReference type="EMBL" id="QNRR01000002">
    <property type="protein sequence ID" value="RBP46566.1"/>
    <property type="molecule type" value="Genomic_DNA"/>
</dbReference>
<feature type="region of interest" description="Disordered" evidence="1">
    <location>
        <begin position="448"/>
        <end position="510"/>
    </location>
</feature>
<sequence>MAAHDRIALFIATVRARLEQARGVRLFSIILLAVLIALTGWCLLWVLQGYAVPRMGYLIATLAVPALAIAAWMIRRTTEARAAHVADDHFGLKDSLTSYLGFSREHREGELYALQAVQTAERVQALDARSISLAWPRRLLSISAILLVACVAMGFRKATPFVMEKLALEVETTKKTEEINKELEEEVEELIKNASEDEKELLKPDEWRQWVKELKETKDQKEAMRQYAELERKLQEAAQKLSQREQEHLLAKAGEELKQEAELREVGRKLEEKNYRDAAADLQKMELKADVTKPDEARKELAKLKAAAQRMAAAARNFQQRTGKQGNGNKSSQSQSNPNNNGQSGQQSQAEGQQGESSQSSMDQQMASLDEAMQQYEKALSQKQSESQCKSGQKNANQKLGQLCQSMCKSAGQRDLMKKLMKLGQCAGQCQGYLGNKECQSLAQCMGNKPGGKKAGWGSVESRRAESEPTMDNGNRDQLEGIKGSGPANTSIEAADSGTGTATRQVKATEREWKRQLESFIQREDVPAEVKEGVKEYFKGIQEVGAEKKTEAQK</sequence>
<evidence type="ECO:0000313" key="3">
    <source>
        <dbReference type="EMBL" id="RBP46566.1"/>
    </source>
</evidence>
<reference evidence="3 4" key="1">
    <citation type="submission" date="2018-06" db="EMBL/GenBank/DDBJ databases">
        <title>Genomic Encyclopedia of Type Strains, Phase IV (KMG-IV): sequencing the most valuable type-strain genomes for metagenomic binning, comparative biology and taxonomic classification.</title>
        <authorList>
            <person name="Goeker M."/>
        </authorList>
    </citation>
    <scope>NUCLEOTIDE SEQUENCE [LARGE SCALE GENOMIC DNA]</scope>
    <source>
        <strain evidence="3 4">DSM 25532</strain>
    </source>
</reference>
<keyword evidence="2" id="KW-0812">Transmembrane</keyword>
<organism evidence="3 4">
    <name type="scientific">Roseimicrobium gellanilyticum</name>
    <dbReference type="NCBI Taxonomy" id="748857"/>
    <lineage>
        <taxon>Bacteria</taxon>
        <taxon>Pseudomonadati</taxon>
        <taxon>Verrucomicrobiota</taxon>
        <taxon>Verrucomicrobiia</taxon>
        <taxon>Verrucomicrobiales</taxon>
        <taxon>Verrucomicrobiaceae</taxon>
        <taxon>Roseimicrobium</taxon>
    </lineage>
</organism>
<feature type="compositionally biased region" description="Low complexity" evidence="1">
    <location>
        <begin position="304"/>
        <end position="316"/>
    </location>
</feature>